<dbReference type="KEGG" id="iag:Igag_1067"/>
<dbReference type="PANTHER" id="PTHR30289:SF1">
    <property type="entry name" value="PEBP (PHOSPHATIDYLETHANOLAMINE-BINDING PROTEIN) FAMILY PROTEIN"/>
    <property type="match status" value="1"/>
</dbReference>
<dbReference type="EMBL" id="CP002098">
    <property type="protein sequence ID" value="ADM27881.1"/>
    <property type="molecule type" value="Genomic_DNA"/>
</dbReference>
<dbReference type="NCBIfam" id="TIGR00481">
    <property type="entry name" value="YbhB/YbcL family Raf kinase inhibitor-like protein"/>
    <property type="match status" value="1"/>
</dbReference>
<dbReference type="CDD" id="cd00865">
    <property type="entry name" value="PEBP_bact_arch"/>
    <property type="match status" value="1"/>
</dbReference>
<dbReference type="Gene3D" id="3.90.280.10">
    <property type="entry name" value="PEBP-like"/>
    <property type="match status" value="1"/>
</dbReference>
<dbReference type="InterPro" id="IPR005247">
    <property type="entry name" value="YbhB_YbcL/LppC-like"/>
</dbReference>
<evidence type="ECO:0000313" key="2">
    <source>
        <dbReference type="EMBL" id="ADM27881.1"/>
    </source>
</evidence>
<dbReference type="Pfam" id="PF01161">
    <property type="entry name" value="PBP"/>
    <property type="match status" value="1"/>
</dbReference>
<proteinExistence type="predicted"/>
<feature type="transmembrane region" description="Helical" evidence="1">
    <location>
        <begin position="6"/>
        <end position="25"/>
    </location>
</feature>
<keyword evidence="3" id="KW-1185">Reference proteome</keyword>
<keyword evidence="1" id="KW-0472">Membrane</keyword>
<dbReference type="Proteomes" id="UP000001304">
    <property type="component" value="Chromosome"/>
</dbReference>
<dbReference type="SUPFAM" id="SSF49777">
    <property type="entry name" value="PEBP-like"/>
    <property type="match status" value="1"/>
</dbReference>
<dbReference type="BioCyc" id="IAGG583356:GHAH-1049-MONOMER"/>
<protein>
    <submittedName>
        <fullName evidence="2">Phospholipid-binding protein, PBP family</fullName>
    </submittedName>
</protein>
<name>E0SNT5_IGNAA</name>
<dbReference type="HOGENOM" id="CLU_083918_3_0_2"/>
<evidence type="ECO:0000256" key="1">
    <source>
        <dbReference type="SAM" id="Phobius"/>
    </source>
</evidence>
<dbReference type="AlphaFoldDB" id="E0SNT5"/>
<gene>
    <name evidence="2" type="ordered locus">Igag_1067</name>
</gene>
<dbReference type="InterPro" id="IPR036610">
    <property type="entry name" value="PEBP-like_sf"/>
</dbReference>
<keyword evidence="1" id="KW-1133">Transmembrane helix</keyword>
<sequence>MRPIVLILIVIVVIASVAIGVYLYLQRYFQKPIEISIPIPLELSASLTRASRSIRVESPEFRPNETIPTAFTCDGSDISPPLIIEGVPSQTVSIAIIVYDPDAPGGIFYHWLLYSIKPSSRIEIPASIPKLAETKIGFQGFNDFGRIGYGGPCPPKGDKPHRYIFMVLALDIDIRTPSLKPSEFLKEVNGHIIAYGYTIGIYRRA</sequence>
<evidence type="ECO:0000313" key="3">
    <source>
        <dbReference type="Proteomes" id="UP000001304"/>
    </source>
</evidence>
<dbReference type="PANTHER" id="PTHR30289">
    <property type="entry name" value="UNCHARACTERIZED PROTEIN YBCL-RELATED"/>
    <property type="match status" value="1"/>
</dbReference>
<organism evidence="2 3">
    <name type="scientific">Ignisphaera aggregans (strain DSM 17230 / JCM 13409 / AQ1.S1)</name>
    <dbReference type="NCBI Taxonomy" id="583356"/>
    <lineage>
        <taxon>Archaea</taxon>
        <taxon>Thermoproteota</taxon>
        <taxon>Thermoprotei</taxon>
        <taxon>Desulfurococcales</taxon>
        <taxon>Desulfurococcaceae</taxon>
        <taxon>Ignisphaera</taxon>
    </lineage>
</organism>
<accession>E0SNT5</accession>
<dbReference type="STRING" id="583356.Igag_1067"/>
<reference evidence="2 3" key="1">
    <citation type="journal article" date="2010" name="Stand. Genomic Sci.">
        <title>Complete genome sequence of Ignisphaera aggregans type strain (AQ1.S1).</title>
        <authorList>
            <person name="Goker M."/>
            <person name="Held B."/>
            <person name="Lapidus A."/>
            <person name="Nolan M."/>
            <person name="Spring S."/>
            <person name="Yasawong M."/>
            <person name="Lucas S."/>
            <person name="Glavina Del Rio T."/>
            <person name="Tice H."/>
            <person name="Cheng J.F."/>
            <person name="Goodwin L."/>
            <person name="Tapia R."/>
            <person name="Pitluck S."/>
            <person name="Liolios K."/>
            <person name="Ivanova N."/>
            <person name="Mavromatis K."/>
            <person name="Mikhailova N."/>
            <person name="Pati A."/>
            <person name="Chen A."/>
            <person name="Palaniappan K."/>
            <person name="Brambilla E."/>
            <person name="Land M."/>
            <person name="Hauser L."/>
            <person name="Chang Y.J."/>
            <person name="Jeffries C.D."/>
            <person name="Brettin T."/>
            <person name="Detter J.C."/>
            <person name="Han C."/>
            <person name="Rohde M."/>
            <person name="Sikorski J."/>
            <person name="Woyke T."/>
            <person name="Bristow J."/>
            <person name="Eisen J.A."/>
            <person name="Markowitz V."/>
            <person name="Hugenholtz P."/>
            <person name="Kyrpides N.C."/>
            <person name="Klenk H.P."/>
        </authorList>
    </citation>
    <scope>NUCLEOTIDE SEQUENCE [LARGE SCALE GENOMIC DNA]</scope>
    <source>
        <strain evidence="3">DSM 17230 / JCM 13409 / AQ1.S1</strain>
    </source>
</reference>
<dbReference type="InterPro" id="IPR008914">
    <property type="entry name" value="PEBP"/>
</dbReference>
<keyword evidence="1" id="KW-0812">Transmembrane</keyword>